<comment type="function">
    <text evidence="1">Component of the cleavage factor Im (CFIm) complex that functions as an activator of the pre-mRNA 3'-end cleavage and polyadenylation processing required for the maturation of pre-mRNA into functional mRNAs. CFIm contributes to the recruitment of multiprotein complexes on specific sequences on the pre-mRNA 3'-end, so called cleavage and polyadenylation signals (pA signals). Most pre-mRNAs contain multiple pA signals, resulting in alternative cleavage and polyadenylation (APA) producing mRNAs with variable 3'-end formation. The CFIm complex acts as a key regulator of cleavage and polyadenylation site choice during APA through its binding to 5'-UGUA-3' elements localized in the 3'-untranslated region (UTR) for a huge number of pre-mRNAs.</text>
</comment>
<dbReference type="GO" id="GO:0005737">
    <property type="term" value="C:cytoplasm"/>
    <property type="evidence" value="ECO:0007669"/>
    <property type="project" value="UniProtKB-SubCell"/>
</dbReference>
<dbReference type="FunFam" id="3.90.79.10:FF:000086">
    <property type="entry name" value="Cleavage and polyadenylation specificity factor subunit 5"/>
    <property type="match status" value="1"/>
</dbReference>
<reference evidence="2 3" key="1">
    <citation type="journal article" date="2013" name="PLoS ONE">
        <title>Predicting the Proteins of Angomonas deanei, Strigomonas culicis and Their Respective Endosymbionts Reveals New Aspects of the Trypanosomatidae Family.</title>
        <authorList>
            <person name="Motta M.C."/>
            <person name="Martins A.C."/>
            <person name="de Souza S.S."/>
            <person name="Catta-Preta C.M."/>
            <person name="Silva R."/>
            <person name="Klein C.C."/>
            <person name="de Almeida L.G."/>
            <person name="de Lima Cunha O."/>
            <person name="Ciapina L.P."/>
            <person name="Brocchi M."/>
            <person name="Colabardini A.C."/>
            <person name="de Araujo Lima B."/>
            <person name="Machado C.R."/>
            <person name="de Almeida Soares C.M."/>
            <person name="Probst C.M."/>
            <person name="de Menezes C.B."/>
            <person name="Thompson C.E."/>
            <person name="Bartholomeu D.C."/>
            <person name="Gradia D.F."/>
            <person name="Pavoni D.P."/>
            <person name="Grisard E.C."/>
            <person name="Fantinatti-Garboggini F."/>
            <person name="Marchini F.K."/>
            <person name="Rodrigues-Luiz G.F."/>
            <person name="Wagner G."/>
            <person name="Goldman G.H."/>
            <person name="Fietto J.L."/>
            <person name="Elias M.C."/>
            <person name="Goldman M.H."/>
            <person name="Sagot M.F."/>
            <person name="Pereira M."/>
            <person name="Stoco P.H."/>
            <person name="de Mendonca-Neto R.P."/>
            <person name="Teixeira S.M."/>
            <person name="Maciel T.E."/>
            <person name="de Oliveira Mendes T.A."/>
            <person name="Urmenyi T.P."/>
            <person name="de Souza W."/>
            <person name="Schenkman S."/>
            <person name="de Vasconcelos A.T."/>
        </authorList>
    </citation>
    <scope>NUCLEOTIDE SEQUENCE [LARGE SCALE GENOMIC DNA]</scope>
</reference>
<dbReference type="PANTHER" id="PTHR13047">
    <property type="entry name" value="PRE-MRNA CLEAVAGE FACTOR IM, 25KD SUBUNIT"/>
    <property type="match status" value="1"/>
</dbReference>
<keyword evidence="1" id="KW-0694">RNA-binding</keyword>
<accession>S9TSU8</accession>
<evidence type="ECO:0000313" key="3">
    <source>
        <dbReference type="Proteomes" id="UP000015354"/>
    </source>
</evidence>
<keyword evidence="1" id="KW-0963">Cytoplasm</keyword>
<proteinExistence type="inferred from homology"/>
<evidence type="ECO:0000313" key="2">
    <source>
        <dbReference type="EMBL" id="EPY21482.1"/>
    </source>
</evidence>
<dbReference type="InterPro" id="IPR016706">
    <property type="entry name" value="Cleav_polyA_spec_factor_su5"/>
</dbReference>
<keyword evidence="3" id="KW-1185">Reference proteome</keyword>
<dbReference type="GO" id="GO:0003729">
    <property type="term" value="F:mRNA binding"/>
    <property type="evidence" value="ECO:0007669"/>
    <property type="project" value="UniProtKB-UniRule"/>
</dbReference>
<comment type="subcellular location">
    <subcellularLocation>
        <location evidence="1">Nucleus</location>
    </subcellularLocation>
    <subcellularLocation>
        <location evidence="1">Cytoplasm</location>
    </subcellularLocation>
</comment>
<dbReference type="OrthoDB" id="277288at2759"/>
<dbReference type="GO" id="GO:0005849">
    <property type="term" value="C:mRNA cleavage factor complex"/>
    <property type="evidence" value="ECO:0007669"/>
    <property type="project" value="UniProtKB-UniRule"/>
</dbReference>
<dbReference type="GO" id="GO:0031124">
    <property type="term" value="P:mRNA 3'-end processing"/>
    <property type="evidence" value="ECO:0007669"/>
    <property type="project" value="InterPro"/>
</dbReference>
<dbReference type="Pfam" id="PF13869">
    <property type="entry name" value="NUDIX_2"/>
    <property type="match status" value="1"/>
</dbReference>
<keyword evidence="1" id="KW-0507">mRNA processing</keyword>
<evidence type="ECO:0000256" key="1">
    <source>
        <dbReference type="PIRNR" id="PIRNR017888"/>
    </source>
</evidence>
<keyword evidence="1" id="KW-0539">Nucleus</keyword>
<name>S9TSU8_9TRYP</name>
<dbReference type="Gene3D" id="3.90.79.10">
    <property type="entry name" value="Nucleoside Triphosphate Pyrophosphohydrolase"/>
    <property type="match status" value="1"/>
</dbReference>
<comment type="subunit">
    <text evidence="1">Homodimer (via N- and C-terminus); binds RNA as homodimer. Component of the cleavage factor Im (CFIm) complex.</text>
</comment>
<gene>
    <name evidence="2" type="ORF">STCU_08524</name>
</gene>
<dbReference type="PIRSF" id="PIRSF017888">
    <property type="entry name" value="CPSF-25"/>
    <property type="match status" value="1"/>
</dbReference>
<dbReference type="AlphaFoldDB" id="S9TSU8"/>
<sequence length="249" mass="27663">MSLKTKLDVYPLENYTVVNADTVKKHKTPFEKLMGLKARCAEERCVNSVDGVLIVHLRRHPHILLLKQSAVANTDGAGNGRIVAGNAASVDATYRLPGGRCRRGESEETCLLRKLGRQLLGEEKNIGANAEQSTSDSVVEVGRSRGLSRASSFFRVGDVLGKWYRPHFSPLMYPYIPPHIAVDHVKEVRVVFLVQLEPTVYFNLLESNTQLVAVPLFDLYDNANKYGPIIASLPTTVSRVLFNYCSGDY</sequence>
<dbReference type="EMBL" id="ATMH01008524">
    <property type="protein sequence ID" value="EPY21482.1"/>
    <property type="molecule type" value="Genomic_DNA"/>
</dbReference>
<organism evidence="2 3">
    <name type="scientific">Strigomonas culicis</name>
    <dbReference type="NCBI Taxonomy" id="28005"/>
    <lineage>
        <taxon>Eukaryota</taxon>
        <taxon>Discoba</taxon>
        <taxon>Euglenozoa</taxon>
        <taxon>Kinetoplastea</taxon>
        <taxon>Metakinetoplastina</taxon>
        <taxon>Trypanosomatida</taxon>
        <taxon>Trypanosomatidae</taxon>
        <taxon>Strigomonadinae</taxon>
        <taxon>Strigomonas</taxon>
    </lineage>
</organism>
<comment type="caution">
    <text evidence="2">The sequence shown here is derived from an EMBL/GenBank/DDBJ whole genome shotgun (WGS) entry which is preliminary data.</text>
</comment>
<dbReference type="Proteomes" id="UP000015354">
    <property type="component" value="Unassembled WGS sequence"/>
</dbReference>
<comment type="similarity">
    <text evidence="1">Belongs to the Nudix hydrolase family. CPSF5 subfamily.</text>
</comment>
<protein>
    <recommendedName>
        <fullName evidence="1">Cleavage and polyadenylation specificity factor subunit 5</fullName>
    </recommendedName>
</protein>